<gene>
    <name evidence="3" type="ORF">OG350_25485</name>
</gene>
<dbReference type="EMBL" id="CP108164">
    <property type="protein sequence ID" value="WTQ83448.1"/>
    <property type="molecule type" value="Genomic_DNA"/>
</dbReference>
<evidence type="ECO:0000256" key="2">
    <source>
        <dbReference type="SAM" id="Phobius"/>
    </source>
</evidence>
<keyword evidence="2" id="KW-0472">Membrane</keyword>
<dbReference type="PRINTS" id="PR00209">
    <property type="entry name" value="GLIADIN"/>
</dbReference>
<feature type="compositionally biased region" description="Pro residues" evidence="1">
    <location>
        <begin position="1"/>
        <end position="13"/>
    </location>
</feature>
<proteinExistence type="predicted"/>
<organism evidence="3 4">
    <name type="scientific">Streptomyces achromogenes</name>
    <dbReference type="NCBI Taxonomy" id="67255"/>
    <lineage>
        <taxon>Bacteria</taxon>
        <taxon>Bacillati</taxon>
        <taxon>Actinomycetota</taxon>
        <taxon>Actinomycetes</taxon>
        <taxon>Kitasatosporales</taxon>
        <taxon>Streptomycetaceae</taxon>
        <taxon>Streptomyces</taxon>
    </lineage>
</organism>
<protein>
    <submittedName>
        <fullName evidence="3">Uncharacterized protein</fullName>
    </submittedName>
</protein>
<feature type="region of interest" description="Disordered" evidence="1">
    <location>
        <begin position="1"/>
        <end position="67"/>
    </location>
</feature>
<dbReference type="Proteomes" id="UP001622557">
    <property type="component" value="Chromosome"/>
</dbReference>
<reference evidence="3 4" key="1">
    <citation type="submission" date="2022-10" db="EMBL/GenBank/DDBJ databases">
        <title>The complete genomes of actinobacterial strains from the NBC collection.</title>
        <authorList>
            <person name="Joergensen T.S."/>
            <person name="Alvarez Arevalo M."/>
            <person name="Sterndorff E.B."/>
            <person name="Faurdal D."/>
            <person name="Vuksanovic O."/>
            <person name="Mourched A.-S."/>
            <person name="Charusanti P."/>
            <person name="Shaw S."/>
            <person name="Blin K."/>
            <person name="Weber T."/>
        </authorList>
    </citation>
    <scope>NUCLEOTIDE SEQUENCE [LARGE SCALE GENOMIC DNA]</scope>
    <source>
        <strain evidence="3 4">NBC_00156</strain>
    </source>
</reference>
<evidence type="ECO:0000313" key="3">
    <source>
        <dbReference type="EMBL" id="WTQ83448.1"/>
    </source>
</evidence>
<accession>A0ABZ1KS87</accession>
<keyword evidence="2" id="KW-1133">Transmembrane helix</keyword>
<keyword evidence="4" id="KW-1185">Reference proteome</keyword>
<name>A0ABZ1KS87_STRAH</name>
<keyword evidence="2" id="KW-0812">Transmembrane</keyword>
<feature type="compositionally biased region" description="Pro residues" evidence="1">
    <location>
        <begin position="21"/>
        <end position="59"/>
    </location>
</feature>
<sequence length="280" mass="29251">MSMPPQQQPPYPGPYGQQPPQAAPGPYGSPYPQQAPYPPQQPYPQQPYPAGQPYPPQQPYPGWGVPPMAPPPRKRRVGLVLGIVGAVVTVVVAGLVVLGAVAGSGFPAAEHKLVLPHSLLDGEYTLAEDLSGTEGKKVEDEADGAWDVKDVHATVGRYSPPGDASRSMLLVSGMYGRFKHTPAIRRGLLKGAAEADGVTVERPATDVTPAGAPTPVSCQVLTQKSASTTLTYGVCAWADGNTAAAVGEVDLSVRDPDDVDLAKAARTALRVRSELLKPAG</sequence>
<evidence type="ECO:0000256" key="1">
    <source>
        <dbReference type="SAM" id="MobiDB-lite"/>
    </source>
</evidence>
<feature type="transmembrane region" description="Helical" evidence="2">
    <location>
        <begin position="77"/>
        <end position="102"/>
    </location>
</feature>
<evidence type="ECO:0000313" key="4">
    <source>
        <dbReference type="Proteomes" id="UP001622557"/>
    </source>
</evidence>
<dbReference type="SUPFAM" id="SSF81995">
    <property type="entry name" value="beta-sandwich domain of Sec23/24"/>
    <property type="match status" value="1"/>
</dbReference>